<feature type="compositionally biased region" description="Polar residues" evidence="4">
    <location>
        <begin position="44"/>
        <end position="55"/>
    </location>
</feature>
<evidence type="ECO:0000256" key="4">
    <source>
        <dbReference type="SAM" id="MobiDB-lite"/>
    </source>
</evidence>
<feature type="chain" id="PRO_5047076283" evidence="5">
    <location>
        <begin position="24"/>
        <end position="374"/>
    </location>
</feature>
<evidence type="ECO:0000256" key="2">
    <source>
        <dbReference type="ARBA" id="ARBA00007639"/>
    </source>
</evidence>
<evidence type="ECO:0000256" key="5">
    <source>
        <dbReference type="SAM" id="SignalP"/>
    </source>
</evidence>
<name>A0ABY5VDK6_9FIRM</name>
<gene>
    <name evidence="7" type="ORF">NQ502_12890</name>
</gene>
<dbReference type="PANTHER" id="PTHR46847:SF1">
    <property type="entry name" value="D-ALLOSE-BINDING PERIPLASMIC PROTEIN-RELATED"/>
    <property type="match status" value="1"/>
</dbReference>
<dbReference type="Gene3D" id="3.40.50.2300">
    <property type="match status" value="2"/>
</dbReference>
<evidence type="ECO:0000313" key="8">
    <source>
        <dbReference type="Proteomes" id="UP001060164"/>
    </source>
</evidence>
<dbReference type="PANTHER" id="PTHR46847">
    <property type="entry name" value="D-ALLOSE-BINDING PERIPLASMIC PROTEIN-RELATED"/>
    <property type="match status" value="1"/>
</dbReference>
<comment type="similarity">
    <text evidence="2">Belongs to the bacterial solute-binding protein 2 family.</text>
</comment>
<dbReference type="SUPFAM" id="SSF53822">
    <property type="entry name" value="Periplasmic binding protein-like I"/>
    <property type="match status" value="1"/>
</dbReference>
<dbReference type="InterPro" id="IPR025997">
    <property type="entry name" value="SBP_2_dom"/>
</dbReference>
<keyword evidence="8" id="KW-1185">Reference proteome</keyword>
<accession>A0ABY5VDK6</accession>
<feature type="domain" description="Periplasmic binding protein" evidence="6">
    <location>
        <begin position="77"/>
        <end position="342"/>
    </location>
</feature>
<reference evidence="7" key="1">
    <citation type="journal article" date="2022" name="Cell">
        <title>Design, construction, and in vivo augmentation of a complex gut microbiome.</title>
        <authorList>
            <person name="Cheng A.G."/>
            <person name="Ho P.Y."/>
            <person name="Aranda-Diaz A."/>
            <person name="Jain S."/>
            <person name="Yu F.B."/>
            <person name="Meng X."/>
            <person name="Wang M."/>
            <person name="Iakiviak M."/>
            <person name="Nagashima K."/>
            <person name="Zhao A."/>
            <person name="Murugkar P."/>
            <person name="Patil A."/>
            <person name="Atabakhsh K."/>
            <person name="Weakley A."/>
            <person name="Yan J."/>
            <person name="Brumbaugh A.R."/>
            <person name="Higginbottom S."/>
            <person name="Dimas A."/>
            <person name="Shiver A.L."/>
            <person name="Deutschbauer A."/>
            <person name="Neff N."/>
            <person name="Sonnenburg J.L."/>
            <person name="Huang K.C."/>
            <person name="Fischbach M.A."/>
        </authorList>
    </citation>
    <scope>NUCLEOTIDE SEQUENCE</scope>
    <source>
        <strain evidence="7">DSM 19829</strain>
    </source>
</reference>
<dbReference type="RefSeq" id="WP_049898424.1">
    <property type="nucleotide sequence ID" value="NZ_CABLBR010000037.1"/>
</dbReference>
<dbReference type="PROSITE" id="PS51257">
    <property type="entry name" value="PROKAR_LIPOPROTEIN"/>
    <property type="match status" value="1"/>
</dbReference>
<evidence type="ECO:0000259" key="6">
    <source>
        <dbReference type="Pfam" id="PF13407"/>
    </source>
</evidence>
<dbReference type="CDD" id="cd01536">
    <property type="entry name" value="PBP1_ABC_sugar_binding-like"/>
    <property type="match status" value="1"/>
</dbReference>
<feature type="signal peptide" evidence="5">
    <location>
        <begin position="1"/>
        <end position="23"/>
    </location>
</feature>
<protein>
    <submittedName>
        <fullName evidence="7">Sugar ABC transporter substrate-binding protein</fullName>
    </submittedName>
</protein>
<proteinExistence type="inferred from homology"/>
<feature type="region of interest" description="Disordered" evidence="4">
    <location>
        <begin position="31"/>
        <end position="72"/>
    </location>
</feature>
<dbReference type="Pfam" id="PF13407">
    <property type="entry name" value="Peripla_BP_4"/>
    <property type="match status" value="1"/>
</dbReference>
<dbReference type="Proteomes" id="UP001060164">
    <property type="component" value="Chromosome"/>
</dbReference>
<sequence>MKKRSLQWISLLVTIILIVSSLAACGGNAEETAKKKEGAGTEEAASQDTDSQEASSENDKEKPENSGDALPGEGKTVAILMHSVADEFIYAVYQAAAARAESYGFDIYYVDAKNDAATQTAAIEDAISKGVDAIMLCPVDAQALSDSVGMINEAGIPVTLADRTVEEGDYVAVCASDNVSCGYDGGVELAEAAKAQGIDVKDLKVVELQGDLASTSGLERSQGFQKAAEELGFEIVSSLPTYWESDTAYNAALDALQANSDINAIYLASDGVMADAVVSALEQVGKLKPVGEDGHIIITTVDGTPGVIDYIKEGYIDAVCAQPAITMANDAIDYLVKALDGEVELNGKINDALSPVIGTKDNIDSDELWANTLE</sequence>
<comment type="subcellular location">
    <subcellularLocation>
        <location evidence="1">Cell envelope</location>
    </subcellularLocation>
</comment>
<evidence type="ECO:0000256" key="1">
    <source>
        <dbReference type="ARBA" id="ARBA00004196"/>
    </source>
</evidence>
<dbReference type="InterPro" id="IPR028082">
    <property type="entry name" value="Peripla_BP_I"/>
</dbReference>
<organism evidence="7 8">
    <name type="scientific">Ruminococcus gauvreauii</name>
    <dbReference type="NCBI Taxonomy" id="438033"/>
    <lineage>
        <taxon>Bacteria</taxon>
        <taxon>Bacillati</taxon>
        <taxon>Bacillota</taxon>
        <taxon>Clostridia</taxon>
        <taxon>Eubacteriales</taxon>
        <taxon>Oscillospiraceae</taxon>
        <taxon>Ruminococcus</taxon>
    </lineage>
</organism>
<dbReference type="EMBL" id="CP102290">
    <property type="protein sequence ID" value="UWP58273.1"/>
    <property type="molecule type" value="Genomic_DNA"/>
</dbReference>
<evidence type="ECO:0000256" key="3">
    <source>
        <dbReference type="ARBA" id="ARBA00022729"/>
    </source>
</evidence>
<keyword evidence="3 5" id="KW-0732">Signal</keyword>
<evidence type="ECO:0000313" key="7">
    <source>
        <dbReference type="EMBL" id="UWP58273.1"/>
    </source>
</evidence>